<proteinExistence type="predicted"/>
<evidence type="ECO:0000313" key="3">
    <source>
        <dbReference type="EMBL" id="SHI14294.1"/>
    </source>
</evidence>
<sequence length="292" mass="31118">MKRLKTSVVAVLTLALILGLSLTAFAASGDLTITSGSTTFTKEQVDVYNPNEGITYSAYSDTGIMPVGTNLSNLPVTISFEGTALKIDGVTVATSTPYTGSIDFLDKSHEIEVVYAAGSHVHHAAAYITGTAISATVNFDYENARTFSELDVDDAYGVSPYTDPVDATQKALATAAVSALDSKVLGDYSDSYSNVVAGSNAKDILTTYANLHDNLFIEGTASYVSAIEGLGEETTGMYYGMIGTGGWMYTVTRGGDTFFPSVAATLWKLQPGDVITWHYTCDWGYDLDYPMM</sequence>
<name>A0A1M5YR03_9FIRM</name>
<keyword evidence="1" id="KW-0732">Signal</keyword>
<dbReference type="RefSeq" id="WP_073080002.1">
    <property type="nucleotide sequence ID" value="NZ_FQXV01000010.1"/>
</dbReference>
<evidence type="ECO:0000259" key="2">
    <source>
        <dbReference type="Pfam" id="PF14478"/>
    </source>
</evidence>
<reference evidence="3 4" key="1">
    <citation type="submission" date="2016-11" db="EMBL/GenBank/DDBJ databases">
        <authorList>
            <person name="Jaros S."/>
            <person name="Januszkiewicz K."/>
            <person name="Wedrychowicz H."/>
        </authorList>
    </citation>
    <scope>NUCLEOTIDE SEQUENCE [LARGE SCALE GENOMIC DNA]</scope>
    <source>
        <strain evidence="3 4">DSM 10068</strain>
    </source>
</reference>
<organism evidence="3 4">
    <name type="scientific">Sporobacter termitidis DSM 10068</name>
    <dbReference type="NCBI Taxonomy" id="1123282"/>
    <lineage>
        <taxon>Bacteria</taxon>
        <taxon>Bacillati</taxon>
        <taxon>Bacillota</taxon>
        <taxon>Clostridia</taxon>
        <taxon>Eubacteriales</taxon>
        <taxon>Oscillospiraceae</taxon>
        <taxon>Sporobacter</taxon>
    </lineage>
</organism>
<protein>
    <recommendedName>
        <fullName evidence="2">Transcobalamin-like C-terminal domain-containing protein</fullName>
    </recommendedName>
</protein>
<dbReference type="AlphaFoldDB" id="A0A1M5YR03"/>
<gene>
    <name evidence="3" type="ORF">SAMN02745823_02731</name>
</gene>
<feature type="chain" id="PRO_5012951694" description="Transcobalamin-like C-terminal domain-containing protein" evidence="1">
    <location>
        <begin position="27"/>
        <end position="292"/>
    </location>
</feature>
<keyword evidence="4" id="KW-1185">Reference proteome</keyword>
<dbReference type="EMBL" id="FQXV01000010">
    <property type="protein sequence ID" value="SHI14294.1"/>
    <property type="molecule type" value="Genomic_DNA"/>
</dbReference>
<dbReference type="Proteomes" id="UP000183995">
    <property type="component" value="Unassembled WGS sequence"/>
</dbReference>
<evidence type="ECO:0000313" key="4">
    <source>
        <dbReference type="Proteomes" id="UP000183995"/>
    </source>
</evidence>
<dbReference type="Pfam" id="PF14478">
    <property type="entry name" value="DUF4430"/>
    <property type="match status" value="1"/>
</dbReference>
<feature type="domain" description="Transcobalamin-like C-terminal" evidence="2">
    <location>
        <begin position="213"/>
        <end position="280"/>
    </location>
</feature>
<dbReference type="InterPro" id="IPR027954">
    <property type="entry name" value="Transcobalamin-like_C"/>
</dbReference>
<feature type="signal peptide" evidence="1">
    <location>
        <begin position="1"/>
        <end position="26"/>
    </location>
</feature>
<accession>A0A1M5YR03</accession>
<evidence type="ECO:0000256" key="1">
    <source>
        <dbReference type="SAM" id="SignalP"/>
    </source>
</evidence>